<dbReference type="Proteomes" id="UP000001056">
    <property type="component" value="Unassembled WGS sequence"/>
</dbReference>
<accession>Q2H9A9</accession>
<dbReference type="InParanoid" id="Q2H9A9"/>
<evidence type="ECO:0000256" key="1">
    <source>
        <dbReference type="SAM" id="MobiDB-lite"/>
    </source>
</evidence>
<keyword evidence="4" id="KW-1185">Reference proteome</keyword>
<dbReference type="PANTHER" id="PTHR47718:SF10">
    <property type="entry name" value="PROTEIN FAR1-RELATED SEQUENCE"/>
    <property type="match status" value="1"/>
</dbReference>
<reference evidence="4" key="1">
    <citation type="journal article" date="2015" name="Genome Announc.">
        <title>Draft genome sequence of the cellulolytic fungus Chaetomium globosum.</title>
        <authorList>
            <person name="Cuomo C.A."/>
            <person name="Untereiner W.A."/>
            <person name="Ma L.-J."/>
            <person name="Grabherr M."/>
            <person name="Birren B.W."/>
        </authorList>
    </citation>
    <scope>NUCLEOTIDE SEQUENCE [LARGE SCALE GENOMIC DNA]</scope>
    <source>
        <strain evidence="4">ATCC 6205 / CBS 148.51 / DSM 1962 / NBRC 6347 / NRRL 1970</strain>
    </source>
</reference>
<gene>
    <name evidence="3" type="ORF">CHGG_03195</name>
</gene>
<dbReference type="VEuPathDB" id="FungiDB:CHGG_03195"/>
<sequence>MPFLNVTGVTNTHSTFNIAFGVINKEDKPAYTWALERLENLRTEIGADYPYVVVTDFEMALKSASDNVWGDVQQQICLWHVNKNVFFEVKKRWVWAADQQPPEEVEEVDETDDHVDPIFRDLVAAAGREDQSVTLGSLPTKVEDNPTGFLKLWKHLCYAATPDDFVAAWVKILEDFSQQEAIISYLQTTLRATEITRVRVRGSTSPTADICHTQIKSSNFNQAPRNQHRGPTIIVTYDQLGSIFRRARHMYKPTEFSMEAEDEEEDPVEEVDQRLAEAQDDARGQAERRIAKMERRLENIPIT</sequence>
<dbReference type="PANTHER" id="PTHR47718">
    <property type="entry name" value="OS01G0519700 PROTEIN"/>
    <property type="match status" value="1"/>
</dbReference>
<evidence type="ECO:0000313" key="3">
    <source>
        <dbReference type="EMBL" id="EAQ91260.1"/>
    </source>
</evidence>
<name>Q2H9A9_CHAGB</name>
<dbReference type="GeneID" id="4389910"/>
<organism evidence="3 4">
    <name type="scientific">Chaetomium globosum (strain ATCC 6205 / CBS 148.51 / DSM 1962 / NBRC 6347 / NRRL 1970)</name>
    <name type="common">Soil fungus</name>
    <dbReference type="NCBI Taxonomy" id="306901"/>
    <lineage>
        <taxon>Eukaryota</taxon>
        <taxon>Fungi</taxon>
        <taxon>Dikarya</taxon>
        <taxon>Ascomycota</taxon>
        <taxon>Pezizomycotina</taxon>
        <taxon>Sordariomycetes</taxon>
        <taxon>Sordariomycetidae</taxon>
        <taxon>Sordariales</taxon>
        <taxon>Chaetomiaceae</taxon>
        <taxon>Chaetomium</taxon>
    </lineage>
</organism>
<protein>
    <recommendedName>
        <fullName evidence="2">MULE transposase domain-containing protein</fullName>
    </recommendedName>
</protein>
<dbReference type="EMBL" id="CH408030">
    <property type="protein sequence ID" value="EAQ91260.1"/>
    <property type="molecule type" value="Genomic_DNA"/>
</dbReference>
<dbReference type="Pfam" id="PF10551">
    <property type="entry name" value="MULE"/>
    <property type="match status" value="1"/>
</dbReference>
<feature type="domain" description="MULE transposase" evidence="2">
    <location>
        <begin position="1"/>
        <end position="84"/>
    </location>
</feature>
<feature type="region of interest" description="Disordered" evidence="1">
    <location>
        <begin position="257"/>
        <end position="285"/>
    </location>
</feature>
<dbReference type="HOGENOM" id="CLU_918277_0_0_1"/>
<feature type="compositionally biased region" description="Acidic residues" evidence="1">
    <location>
        <begin position="258"/>
        <end position="270"/>
    </location>
</feature>
<dbReference type="OrthoDB" id="4922674at2759"/>
<feature type="compositionally biased region" description="Basic and acidic residues" evidence="1">
    <location>
        <begin position="271"/>
        <end position="285"/>
    </location>
</feature>
<evidence type="ECO:0000259" key="2">
    <source>
        <dbReference type="Pfam" id="PF10551"/>
    </source>
</evidence>
<evidence type="ECO:0000313" key="4">
    <source>
        <dbReference type="Proteomes" id="UP000001056"/>
    </source>
</evidence>
<dbReference type="RefSeq" id="XP_001229711.1">
    <property type="nucleotide sequence ID" value="XM_001229710.1"/>
</dbReference>
<dbReference type="InterPro" id="IPR018289">
    <property type="entry name" value="MULE_transposase_dom"/>
</dbReference>
<dbReference type="AlphaFoldDB" id="Q2H9A9"/>
<proteinExistence type="predicted"/>